<name>A0A5B7ERK8_PORTR</name>
<dbReference type="EMBL" id="VSRR010003773">
    <property type="protein sequence ID" value="MPC37400.1"/>
    <property type="molecule type" value="Genomic_DNA"/>
</dbReference>
<organism evidence="2 3">
    <name type="scientific">Portunus trituberculatus</name>
    <name type="common">Swimming crab</name>
    <name type="synonym">Neptunus trituberculatus</name>
    <dbReference type="NCBI Taxonomy" id="210409"/>
    <lineage>
        <taxon>Eukaryota</taxon>
        <taxon>Metazoa</taxon>
        <taxon>Ecdysozoa</taxon>
        <taxon>Arthropoda</taxon>
        <taxon>Crustacea</taxon>
        <taxon>Multicrustacea</taxon>
        <taxon>Malacostraca</taxon>
        <taxon>Eumalacostraca</taxon>
        <taxon>Eucarida</taxon>
        <taxon>Decapoda</taxon>
        <taxon>Pleocyemata</taxon>
        <taxon>Brachyura</taxon>
        <taxon>Eubrachyura</taxon>
        <taxon>Portunoidea</taxon>
        <taxon>Portunidae</taxon>
        <taxon>Portuninae</taxon>
        <taxon>Portunus</taxon>
    </lineage>
</organism>
<protein>
    <submittedName>
        <fullName evidence="2">Uncharacterized protein</fullName>
    </submittedName>
</protein>
<proteinExistence type="predicted"/>
<sequence length="87" mass="9843">MDPSATTRYNIVVATKKVARACEVSSRSNNKPVCWSQVGHSGTEEEEEEEQQQQQEQDKEKPEQEESTLTGTDFDTIRGPVKLLVFK</sequence>
<comment type="caution">
    <text evidence="2">The sequence shown here is derived from an EMBL/GenBank/DDBJ whole genome shotgun (WGS) entry which is preliminary data.</text>
</comment>
<dbReference type="AlphaFoldDB" id="A0A5B7ERK8"/>
<evidence type="ECO:0000313" key="3">
    <source>
        <dbReference type="Proteomes" id="UP000324222"/>
    </source>
</evidence>
<evidence type="ECO:0000313" key="2">
    <source>
        <dbReference type="EMBL" id="MPC37400.1"/>
    </source>
</evidence>
<reference evidence="2 3" key="1">
    <citation type="submission" date="2019-05" db="EMBL/GenBank/DDBJ databases">
        <title>Another draft genome of Portunus trituberculatus and its Hox gene families provides insights of decapod evolution.</title>
        <authorList>
            <person name="Jeong J.-H."/>
            <person name="Song I."/>
            <person name="Kim S."/>
            <person name="Choi T."/>
            <person name="Kim D."/>
            <person name="Ryu S."/>
            <person name="Kim W."/>
        </authorList>
    </citation>
    <scope>NUCLEOTIDE SEQUENCE [LARGE SCALE GENOMIC DNA]</scope>
    <source>
        <tissue evidence="2">Muscle</tissue>
    </source>
</reference>
<accession>A0A5B7ERK8</accession>
<dbReference type="Proteomes" id="UP000324222">
    <property type="component" value="Unassembled WGS sequence"/>
</dbReference>
<keyword evidence="3" id="KW-1185">Reference proteome</keyword>
<feature type="region of interest" description="Disordered" evidence="1">
    <location>
        <begin position="21"/>
        <end position="79"/>
    </location>
</feature>
<evidence type="ECO:0000256" key="1">
    <source>
        <dbReference type="SAM" id="MobiDB-lite"/>
    </source>
</evidence>
<gene>
    <name evidence="2" type="ORF">E2C01_030875</name>
</gene>